<sequence>MSTSEGRPIRGVEGTLLRSPNAQTWTPGTRAVLVGSVLCRVLSQLVVCNPHKPACDTRNGSAPKKGSHDTSGSL</sequence>
<comment type="caution">
    <text evidence="2">The sequence shown here is derived from an EMBL/GenBank/DDBJ whole genome shotgun (WGS) entry which is preliminary data.</text>
</comment>
<dbReference type="EMBL" id="JAINUG010000333">
    <property type="protein sequence ID" value="KAJ8378010.1"/>
    <property type="molecule type" value="Genomic_DNA"/>
</dbReference>
<feature type="region of interest" description="Disordered" evidence="1">
    <location>
        <begin position="51"/>
        <end position="74"/>
    </location>
</feature>
<organism evidence="2 3">
    <name type="scientific">Aldrovandia affinis</name>
    <dbReference type="NCBI Taxonomy" id="143900"/>
    <lineage>
        <taxon>Eukaryota</taxon>
        <taxon>Metazoa</taxon>
        <taxon>Chordata</taxon>
        <taxon>Craniata</taxon>
        <taxon>Vertebrata</taxon>
        <taxon>Euteleostomi</taxon>
        <taxon>Actinopterygii</taxon>
        <taxon>Neopterygii</taxon>
        <taxon>Teleostei</taxon>
        <taxon>Notacanthiformes</taxon>
        <taxon>Halosauridae</taxon>
        <taxon>Aldrovandia</taxon>
    </lineage>
</organism>
<protein>
    <submittedName>
        <fullName evidence="2">Uncharacterized protein</fullName>
    </submittedName>
</protein>
<reference evidence="2" key="1">
    <citation type="journal article" date="2023" name="Science">
        <title>Genome structures resolve the early diversification of teleost fishes.</title>
        <authorList>
            <person name="Parey E."/>
            <person name="Louis A."/>
            <person name="Montfort J."/>
            <person name="Bouchez O."/>
            <person name="Roques C."/>
            <person name="Iampietro C."/>
            <person name="Lluch J."/>
            <person name="Castinel A."/>
            <person name="Donnadieu C."/>
            <person name="Desvignes T."/>
            <person name="Floi Bucao C."/>
            <person name="Jouanno E."/>
            <person name="Wen M."/>
            <person name="Mejri S."/>
            <person name="Dirks R."/>
            <person name="Jansen H."/>
            <person name="Henkel C."/>
            <person name="Chen W.J."/>
            <person name="Zahm M."/>
            <person name="Cabau C."/>
            <person name="Klopp C."/>
            <person name="Thompson A.W."/>
            <person name="Robinson-Rechavi M."/>
            <person name="Braasch I."/>
            <person name="Lecointre G."/>
            <person name="Bobe J."/>
            <person name="Postlethwait J.H."/>
            <person name="Berthelot C."/>
            <person name="Roest Crollius H."/>
            <person name="Guiguen Y."/>
        </authorList>
    </citation>
    <scope>NUCLEOTIDE SEQUENCE</scope>
    <source>
        <strain evidence="2">NC1722</strain>
    </source>
</reference>
<dbReference type="AlphaFoldDB" id="A0AAD7RDB8"/>
<dbReference type="Proteomes" id="UP001221898">
    <property type="component" value="Unassembled WGS sequence"/>
</dbReference>
<keyword evidence="3" id="KW-1185">Reference proteome</keyword>
<name>A0AAD7RDB8_9TELE</name>
<gene>
    <name evidence="2" type="ORF">AAFF_G00248810</name>
</gene>
<evidence type="ECO:0000313" key="3">
    <source>
        <dbReference type="Proteomes" id="UP001221898"/>
    </source>
</evidence>
<evidence type="ECO:0000256" key="1">
    <source>
        <dbReference type="SAM" id="MobiDB-lite"/>
    </source>
</evidence>
<accession>A0AAD7RDB8</accession>
<proteinExistence type="predicted"/>
<evidence type="ECO:0000313" key="2">
    <source>
        <dbReference type="EMBL" id="KAJ8378010.1"/>
    </source>
</evidence>